<feature type="domain" description="HPP transmembrane region" evidence="2">
    <location>
        <begin position="49"/>
        <end position="205"/>
    </location>
</feature>
<dbReference type="Proteomes" id="UP000504636">
    <property type="component" value="Unplaced"/>
</dbReference>
<feature type="transmembrane region" description="Helical" evidence="1">
    <location>
        <begin position="134"/>
        <end position="156"/>
    </location>
</feature>
<accession>A0A6A6YSS7</accession>
<evidence type="ECO:0000313" key="3">
    <source>
        <dbReference type="EMBL" id="KAF2811015.1"/>
    </source>
</evidence>
<dbReference type="OrthoDB" id="2016548at2759"/>
<keyword evidence="1" id="KW-0812">Transmembrane</keyword>
<dbReference type="AlphaFoldDB" id="A0A6A6YSS7"/>
<dbReference type="PANTHER" id="PTHR33741:SF5">
    <property type="entry name" value="TRANSMEMBRANE PROTEIN DDB_G0269096-RELATED"/>
    <property type="match status" value="1"/>
</dbReference>
<name>A0A6A6YSS7_9PEZI</name>
<protein>
    <recommendedName>
        <fullName evidence="2">HPP transmembrane region domain-containing protein</fullName>
    </recommendedName>
</protein>
<dbReference type="RefSeq" id="XP_033577979.1">
    <property type="nucleotide sequence ID" value="XM_033715447.1"/>
</dbReference>
<keyword evidence="1" id="KW-0472">Membrane</keyword>
<evidence type="ECO:0000313" key="4">
    <source>
        <dbReference type="Proteomes" id="UP000504636"/>
    </source>
</evidence>
<dbReference type="EMBL" id="MU003699">
    <property type="protein sequence ID" value="KAF2811015.1"/>
    <property type="molecule type" value="Genomic_DNA"/>
</dbReference>
<proteinExistence type="predicted"/>
<dbReference type="GeneID" id="54456340"/>
<organism evidence="3">
    <name type="scientific">Mytilinidion resinicola</name>
    <dbReference type="NCBI Taxonomy" id="574789"/>
    <lineage>
        <taxon>Eukaryota</taxon>
        <taxon>Fungi</taxon>
        <taxon>Dikarya</taxon>
        <taxon>Ascomycota</taxon>
        <taxon>Pezizomycotina</taxon>
        <taxon>Dothideomycetes</taxon>
        <taxon>Pleosporomycetidae</taxon>
        <taxon>Mytilinidiales</taxon>
        <taxon>Mytilinidiaceae</taxon>
        <taxon>Mytilinidion</taxon>
    </lineage>
</organism>
<dbReference type="PANTHER" id="PTHR33741">
    <property type="entry name" value="TRANSMEMBRANE PROTEIN DDB_G0269096-RELATED"/>
    <property type="match status" value="1"/>
</dbReference>
<keyword evidence="4" id="KW-1185">Reference proteome</keyword>
<reference evidence="5" key="3">
    <citation type="submission" date="2025-04" db="UniProtKB">
        <authorList>
            <consortium name="RefSeq"/>
        </authorList>
    </citation>
    <scope>IDENTIFICATION</scope>
    <source>
        <strain evidence="5">CBS 304.34</strain>
    </source>
</reference>
<sequence>SMSSSPRTWNFNTDRYLNRLIPPSPLRSIPYPIAHFLGYRRTPPKDVGNILGAVFAFIGAFVGLLAIAGLFNYTALKDLDGPGASAILEYNTLSSPLAQPRNTLLGHALSATIGVGITKLFALSSLSHSFSHSLAYIPAALACALSSAAMLLTNTVHPPGGASAVLAATLPDVINMGWPFVGLVTLGSAVMLAVGLLTNNLMRRFPVYWWTPDDLRGGREEEGDVEKEGEERAAVTVTREGMQVPEWLVLDVEEMGLLERLRERLRGGRVERRVSGASSAQCSVVSSHEEGVIWGLAGSSSEEGVLRGREEV</sequence>
<dbReference type="InterPro" id="IPR007065">
    <property type="entry name" value="HPP"/>
</dbReference>
<keyword evidence="1" id="KW-1133">Transmembrane helix</keyword>
<feature type="transmembrane region" description="Helical" evidence="1">
    <location>
        <begin position="176"/>
        <end position="197"/>
    </location>
</feature>
<evidence type="ECO:0000256" key="1">
    <source>
        <dbReference type="SAM" id="Phobius"/>
    </source>
</evidence>
<reference evidence="3 5" key="1">
    <citation type="journal article" date="2020" name="Stud. Mycol.">
        <title>101 Dothideomycetes genomes: a test case for predicting lifestyles and emergence of pathogens.</title>
        <authorList>
            <person name="Haridas S."/>
            <person name="Albert R."/>
            <person name="Binder M."/>
            <person name="Bloem J."/>
            <person name="Labutti K."/>
            <person name="Salamov A."/>
            <person name="Andreopoulos B."/>
            <person name="Baker S."/>
            <person name="Barry K."/>
            <person name="Bills G."/>
            <person name="Bluhm B."/>
            <person name="Cannon C."/>
            <person name="Castanera R."/>
            <person name="Culley D."/>
            <person name="Daum C."/>
            <person name="Ezra D."/>
            <person name="Gonzalez J."/>
            <person name="Henrissat B."/>
            <person name="Kuo A."/>
            <person name="Liang C."/>
            <person name="Lipzen A."/>
            <person name="Lutzoni F."/>
            <person name="Magnuson J."/>
            <person name="Mondo S."/>
            <person name="Nolan M."/>
            <person name="Ohm R."/>
            <person name="Pangilinan J."/>
            <person name="Park H.-J."/>
            <person name="Ramirez L."/>
            <person name="Alfaro M."/>
            <person name="Sun H."/>
            <person name="Tritt A."/>
            <person name="Yoshinaga Y."/>
            <person name="Zwiers L.-H."/>
            <person name="Turgeon B."/>
            <person name="Goodwin S."/>
            <person name="Spatafora J."/>
            <person name="Crous P."/>
            <person name="Grigoriev I."/>
        </authorList>
    </citation>
    <scope>NUCLEOTIDE SEQUENCE</scope>
    <source>
        <strain evidence="3 5">CBS 304.34</strain>
    </source>
</reference>
<feature type="transmembrane region" description="Helical" evidence="1">
    <location>
        <begin position="50"/>
        <end position="71"/>
    </location>
</feature>
<gene>
    <name evidence="3 5" type="ORF">BDZ99DRAFT_385794</name>
</gene>
<dbReference type="InterPro" id="IPR058581">
    <property type="entry name" value="TM_HPP"/>
</dbReference>
<reference evidence="5" key="2">
    <citation type="submission" date="2020-04" db="EMBL/GenBank/DDBJ databases">
        <authorList>
            <consortium name="NCBI Genome Project"/>
        </authorList>
    </citation>
    <scope>NUCLEOTIDE SEQUENCE</scope>
    <source>
        <strain evidence="5">CBS 304.34</strain>
    </source>
</reference>
<feature type="transmembrane region" description="Helical" evidence="1">
    <location>
        <begin position="104"/>
        <end position="122"/>
    </location>
</feature>
<evidence type="ECO:0000313" key="5">
    <source>
        <dbReference type="RefSeq" id="XP_033577979.1"/>
    </source>
</evidence>
<evidence type="ECO:0000259" key="2">
    <source>
        <dbReference type="Pfam" id="PF04982"/>
    </source>
</evidence>
<feature type="non-terminal residue" evidence="3">
    <location>
        <position position="1"/>
    </location>
</feature>
<dbReference type="Pfam" id="PF04982">
    <property type="entry name" value="TM_HPP"/>
    <property type="match status" value="1"/>
</dbReference>